<dbReference type="GO" id="GO:0003700">
    <property type="term" value="F:DNA-binding transcription factor activity"/>
    <property type="evidence" value="ECO:0007669"/>
    <property type="project" value="TreeGrafter"/>
</dbReference>
<dbReference type="RefSeq" id="WP_103883605.1">
    <property type="nucleotide sequence ID" value="NZ_FNVU01000001.1"/>
</dbReference>
<dbReference type="Gene3D" id="1.10.357.10">
    <property type="entry name" value="Tetracycline Repressor, domain 2"/>
    <property type="match status" value="1"/>
</dbReference>
<evidence type="ECO:0000256" key="1">
    <source>
        <dbReference type="ARBA" id="ARBA00023015"/>
    </source>
</evidence>
<dbReference type="EMBL" id="FNVU01000001">
    <property type="protein sequence ID" value="SEF51138.1"/>
    <property type="molecule type" value="Genomic_DNA"/>
</dbReference>
<reference evidence="7 8" key="1">
    <citation type="submission" date="2016-10" db="EMBL/GenBank/DDBJ databases">
        <authorList>
            <person name="de Groot N.N."/>
        </authorList>
    </citation>
    <scope>NUCLEOTIDE SEQUENCE [LARGE SCALE GENOMIC DNA]</scope>
    <source>
        <strain evidence="7 8">CGMCC 4.2023</strain>
    </source>
</reference>
<keyword evidence="2 4" id="KW-0238">DNA-binding</keyword>
<dbReference type="InterPro" id="IPR050109">
    <property type="entry name" value="HTH-type_TetR-like_transc_reg"/>
</dbReference>
<dbReference type="InterPro" id="IPR036271">
    <property type="entry name" value="Tet_transcr_reg_TetR-rel_C_sf"/>
</dbReference>
<dbReference type="SUPFAM" id="SSF48498">
    <property type="entry name" value="Tetracyclin repressor-like, C-terminal domain"/>
    <property type="match status" value="1"/>
</dbReference>
<gene>
    <name evidence="7" type="ORF">SAMN05216223_101174</name>
</gene>
<name>A0A1H5SMF3_9ACTN</name>
<feature type="domain" description="HTH tetR-type" evidence="6">
    <location>
        <begin position="29"/>
        <end position="89"/>
    </location>
</feature>
<dbReference type="PRINTS" id="PR00455">
    <property type="entry name" value="HTHTETR"/>
</dbReference>
<dbReference type="Gene3D" id="1.10.10.60">
    <property type="entry name" value="Homeodomain-like"/>
    <property type="match status" value="1"/>
</dbReference>
<dbReference type="OrthoDB" id="3237195at2"/>
<keyword evidence="1" id="KW-0805">Transcription regulation</keyword>
<evidence type="ECO:0000259" key="6">
    <source>
        <dbReference type="PROSITE" id="PS50977"/>
    </source>
</evidence>
<evidence type="ECO:0000256" key="4">
    <source>
        <dbReference type="PROSITE-ProRule" id="PRU00335"/>
    </source>
</evidence>
<proteinExistence type="predicted"/>
<dbReference type="PROSITE" id="PS50977">
    <property type="entry name" value="HTH_TETR_2"/>
    <property type="match status" value="1"/>
</dbReference>
<keyword evidence="8" id="KW-1185">Reference proteome</keyword>
<feature type="region of interest" description="Disordered" evidence="5">
    <location>
        <begin position="1"/>
        <end position="28"/>
    </location>
</feature>
<evidence type="ECO:0000256" key="5">
    <source>
        <dbReference type="SAM" id="MobiDB-lite"/>
    </source>
</evidence>
<sequence length="227" mass="24298">MSERSSGQQKSRRGDTPGGRSGVRAAKAAETKAALKEAARGEFVARGYQNTKITDITAAAGRSTGSFYDHFADKEELLRALLDDVHEQGHAHFAGEEHPRDHDLTDRAQLHEHLAVAWRVMADNLGVTTALYEANVTAGPASGRAWQRLTEDTAMLRAHLEYLRGQGRPLPGDPELVAAAIGALLGSLAYALLPQSAPAYDGDEVVGTVTSLLLDGLRGPGREPEPE</sequence>
<dbReference type="SUPFAM" id="SSF46689">
    <property type="entry name" value="Homeodomain-like"/>
    <property type="match status" value="1"/>
</dbReference>
<dbReference type="InterPro" id="IPR001647">
    <property type="entry name" value="HTH_TetR"/>
</dbReference>
<dbReference type="Proteomes" id="UP000236754">
    <property type="component" value="Unassembled WGS sequence"/>
</dbReference>
<dbReference type="AlphaFoldDB" id="A0A1H5SMF3"/>
<feature type="DNA-binding region" description="H-T-H motif" evidence="4">
    <location>
        <begin position="52"/>
        <end position="71"/>
    </location>
</feature>
<accession>A0A1H5SMF3</accession>
<evidence type="ECO:0000313" key="7">
    <source>
        <dbReference type="EMBL" id="SEF51138.1"/>
    </source>
</evidence>
<evidence type="ECO:0000256" key="2">
    <source>
        <dbReference type="ARBA" id="ARBA00023125"/>
    </source>
</evidence>
<organism evidence="7 8">
    <name type="scientific">Actinacidiphila yanglinensis</name>
    <dbReference type="NCBI Taxonomy" id="310779"/>
    <lineage>
        <taxon>Bacteria</taxon>
        <taxon>Bacillati</taxon>
        <taxon>Actinomycetota</taxon>
        <taxon>Actinomycetes</taxon>
        <taxon>Kitasatosporales</taxon>
        <taxon>Streptomycetaceae</taxon>
        <taxon>Actinacidiphila</taxon>
    </lineage>
</organism>
<dbReference type="PANTHER" id="PTHR30055">
    <property type="entry name" value="HTH-TYPE TRANSCRIPTIONAL REGULATOR RUTR"/>
    <property type="match status" value="1"/>
</dbReference>
<dbReference type="InterPro" id="IPR009057">
    <property type="entry name" value="Homeodomain-like_sf"/>
</dbReference>
<evidence type="ECO:0000256" key="3">
    <source>
        <dbReference type="ARBA" id="ARBA00023163"/>
    </source>
</evidence>
<dbReference type="PANTHER" id="PTHR30055:SF234">
    <property type="entry name" value="HTH-TYPE TRANSCRIPTIONAL REGULATOR BETI"/>
    <property type="match status" value="1"/>
</dbReference>
<dbReference type="GO" id="GO:0000976">
    <property type="term" value="F:transcription cis-regulatory region binding"/>
    <property type="evidence" value="ECO:0007669"/>
    <property type="project" value="TreeGrafter"/>
</dbReference>
<dbReference type="Pfam" id="PF00440">
    <property type="entry name" value="TetR_N"/>
    <property type="match status" value="1"/>
</dbReference>
<protein>
    <submittedName>
        <fullName evidence="7">Transcriptional regulator, TetR family</fullName>
    </submittedName>
</protein>
<evidence type="ECO:0000313" key="8">
    <source>
        <dbReference type="Proteomes" id="UP000236754"/>
    </source>
</evidence>
<keyword evidence="3" id="KW-0804">Transcription</keyword>